<proteinExistence type="predicted"/>
<evidence type="ECO:0000313" key="1">
    <source>
        <dbReference type="EMBL" id="KAK3669334.1"/>
    </source>
</evidence>
<reference evidence="1" key="1">
    <citation type="submission" date="2023-07" db="EMBL/GenBank/DDBJ databases">
        <title>Black Yeasts Isolated from many extreme environments.</title>
        <authorList>
            <person name="Coleine C."/>
            <person name="Stajich J.E."/>
            <person name="Selbmann L."/>
        </authorList>
    </citation>
    <scope>NUCLEOTIDE SEQUENCE</scope>
    <source>
        <strain evidence="1">CCFEE 5485</strain>
    </source>
</reference>
<organism evidence="1 2">
    <name type="scientific">Recurvomyces mirabilis</name>
    <dbReference type="NCBI Taxonomy" id="574656"/>
    <lineage>
        <taxon>Eukaryota</taxon>
        <taxon>Fungi</taxon>
        <taxon>Dikarya</taxon>
        <taxon>Ascomycota</taxon>
        <taxon>Pezizomycotina</taxon>
        <taxon>Dothideomycetes</taxon>
        <taxon>Dothideomycetidae</taxon>
        <taxon>Mycosphaerellales</taxon>
        <taxon>Teratosphaeriaceae</taxon>
        <taxon>Recurvomyces</taxon>
    </lineage>
</organism>
<dbReference type="Proteomes" id="UP001274830">
    <property type="component" value="Unassembled WGS sequence"/>
</dbReference>
<name>A0AAE0TMN0_9PEZI</name>
<evidence type="ECO:0000313" key="2">
    <source>
        <dbReference type="Proteomes" id="UP001274830"/>
    </source>
</evidence>
<dbReference type="EMBL" id="JAUTXT010000090">
    <property type="protein sequence ID" value="KAK3669334.1"/>
    <property type="molecule type" value="Genomic_DNA"/>
</dbReference>
<comment type="caution">
    <text evidence="1">The sequence shown here is derived from an EMBL/GenBank/DDBJ whole genome shotgun (WGS) entry which is preliminary data.</text>
</comment>
<gene>
    <name evidence="1" type="ORF">LTR78_010796</name>
</gene>
<protein>
    <submittedName>
        <fullName evidence="1">Uncharacterized protein</fullName>
    </submittedName>
</protein>
<dbReference type="AlphaFoldDB" id="A0AAE0TMN0"/>
<accession>A0AAE0TMN0</accession>
<sequence>MPGITDLAIETCLQIFEYLLQFKHPLKRVRKNKNSYKTRPFHELAGQDGSKLHRKTNATALLFVSKQISTEALATFYKQNVIVLSHADFCGNGQGGLMCDTSLVCRAVVHDPLAGLKKFPCLPRRDIDLGELVHQLNSDEFPKFRSVTINTSRTESIDELRGQLCGSEDLDDEDESGSDDEVVFVARPPLSAGEDAWAEYAIQRREQARAEDARNVQRDLEEYLRSFDPAEPDLQFTGVGCCNIVGDKIKPSITLRFPAIIKTWSYYQFLPWDDHDLCPNCEPERPDEIGDVPDRIWVNIQILFMTRASWLEHASGCSHAASVGMEVRFGRWMMNVREFGPGEGEAVLWKRITRTVLEHV</sequence>
<keyword evidence="2" id="KW-1185">Reference proteome</keyword>